<feature type="domain" description="KANL3/Tex30 alpha/beta hydrolase-like" evidence="1">
    <location>
        <begin position="36"/>
        <end position="203"/>
    </location>
</feature>
<gene>
    <name evidence="2" type="ORF">ACFO0S_14445</name>
</gene>
<evidence type="ECO:0000259" key="1">
    <source>
        <dbReference type="Pfam" id="PF20408"/>
    </source>
</evidence>
<dbReference type="RefSeq" id="WP_378142818.1">
    <property type="nucleotide sequence ID" value="NZ_JBHSEF010000029.1"/>
</dbReference>
<dbReference type="EMBL" id="JBHSEF010000029">
    <property type="protein sequence ID" value="MFC4356257.1"/>
    <property type="molecule type" value="Genomic_DNA"/>
</dbReference>
<dbReference type="Proteomes" id="UP001595733">
    <property type="component" value="Unassembled WGS sequence"/>
</dbReference>
<protein>
    <submittedName>
        <fullName evidence="2">Alpha/beta family hydrolase</fullName>
    </submittedName>
</protein>
<organism evidence="2 3">
    <name type="scientific">Chryseomicrobium palamuruense</name>
    <dbReference type="NCBI Taxonomy" id="682973"/>
    <lineage>
        <taxon>Bacteria</taxon>
        <taxon>Bacillati</taxon>
        <taxon>Bacillota</taxon>
        <taxon>Bacilli</taxon>
        <taxon>Bacillales</taxon>
        <taxon>Caryophanaceae</taxon>
        <taxon>Chryseomicrobium</taxon>
    </lineage>
</organism>
<dbReference type="SUPFAM" id="SSF53474">
    <property type="entry name" value="alpha/beta-Hydrolases"/>
    <property type="match status" value="1"/>
</dbReference>
<accession>A0ABV8UY37</accession>
<dbReference type="InterPro" id="IPR029058">
    <property type="entry name" value="AB_hydrolase_fold"/>
</dbReference>
<dbReference type="Pfam" id="PF20408">
    <property type="entry name" value="Abhydrolase_11"/>
    <property type="match status" value="1"/>
</dbReference>
<keyword evidence="2" id="KW-0378">Hydrolase</keyword>
<proteinExistence type="predicted"/>
<dbReference type="GO" id="GO:0016787">
    <property type="term" value="F:hydrolase activity"/>
    <property type="evidence" value="ECO:0007669"/>
    <property type="project" value="UniProtKB-KW"/>
</dbReference>
<name>A0ABV8UY37_9BACL</name>
<comment type="caution">
    <text evidence="2">The sequence shown here is derived from an EMBL/GenBank/DDBJ whole genome shotgun (WGS) entry which is preliminary data.</text>
</comment>
<keyword evidence="3" id="KW-1185">Reference proteome</keyword>
<sequence>MNQMIKNVYTTARKSTIPTQWIHEEQPSSVLCIMLPGKGYTTQRPLFHYATSALRNQGVDILHINYDYSENEAFNSSSHAQQDQWMYEDVNEIVQSFLQEQSYDQVIWFSKSIGTIPMALGWKEGFQTDTTVCGIWLTPLLNEERVCESIQASRVPSLVIIGDQDFVYEQEKLDQLTSEHVQSRVIPGANHGLEIEGNTMVSIDTMKSVIQYIHEVVSKTKKG</sequence>
<dbReference type="PIRSF" id="PIRSF033634">
    <property type="entry name" value="UCP033634"/>
    <property type="match status" value="1"/>
</dbReference>
<dbReference type="Gene3D" id="3.40.50.1820">
    <property type="entry name" value="alpha/beta hydrolase"/>
    <property type="match status" value="1"/>
</dbReference>
<dbReference type="InterPro" id="IPR046879">
    <property type="entry name" value="KANL3/Tex30_Abhydrolase"/>
</dbReference>
<dbReference type="InterPro" id="IPR017018">
    <property type="entry name" value="UCP033634"/>
</dbReference>
<reference evidence="3" key="1">
    <citation type="journal article" date="2019" name="Int. J. Syst. Evol. Microbiol.">
        <title>The Global Catalogue of Microorganisms (GCM) 10K type strain sequencing project: providing services to taxonomists for standard genome sequencing and annotation.</title>
        <authorList>
            <consortium name="The Broad Institute Genomics Platform"/>
            <consortium name="The Broad Institute Genome Sequencing Center for Infectious Disease"/>
            <person name="Wu L."/>
            <person name="Ma J."/>
        </authorList>
    </citation>
    <scope>NUCLEOTIDE SEQUENCE [LARGE SCALE GENOMIC DNA]</scope>
    <source>
        <strain evidence="3">CCUG 50353</strain>
    </source>
</reference>
<evidence type="ECO:0000313" key="3">
    <source>
        <dbReference type="Proteomes" id="UP001595733"/>
    </source>
</evidence>
<evidence type="ECO:0000313" key="2">
    <source>
        <dbReference type="EMBL" id="MFC4356257.1"/>
    </source>
</evidence>